<feature type="transmembrane region" description="Helical" evidence="5">
    <location>
        <begin position="34"/>
        <end position="53"/>
    </location>
</feature>
<keyword evidence="8" id="KW-1185">Reference proteome</keyword>
<reference evidence="7 8" key="1">
    <citation type="submission" date="2018-11" db="EMBL/GenBank/DDBJ databases">
        <authorList>
            <consortium name="Pathogen Informatics"/>
        </authorList>
    </citation>
    <scope>NUCLEOTIDE SEQUENCE [LARGE SCALE GENOMIC DNA]</scope>
</reference>
<evidence type="ECO:0000256" key="1">
    <source>
        <dbReference type="ARBA" id="ARBA00004370"/>
    </source>
</evidence>
<evidence type="ECO:0000259" key="6">
    <source>
        <dbReference type="PROSITE" id="PS50262"/>
    </source>
</evidence>
<dbReference type="InterPro" id="IPR017452">
    <property type="entry name" value="GPCR_Rhodpsn_7TM"/>
</dbReference>
<evidence type="ECO:0000256" key="2">
    <source>
        <dbReference type="ARBA" id="ARBA00022692"/>
    </source>
</evidence>
<proteinExistence type="predicted"/>
<dbReference type="PANTHER" id="PTHR23017">
    <property type="entry name" value="SERPENTINE RECEPTOR, CLASS X"/>
    <property type="match status" value="1"/>
</dbReference>
<evidence type="ECO:0000256" key="3">
    <source>
        <dbReference type="ARBA" id="ARBA00022989"/>
    </source>
</evidence>
<dbReference type="SUPFAM" id="SSF81321">
    <property type="entry name" value="Family A G protein-coupled receptor-like"/>
    <property type="match status" value="1"/>
</dbReference>
<gene>
    <name evidence="7" type="ORF">CGOC_LOCUS7388</name>
</gene>
<keyword evidence="3 5" id="KW-1133">Transmembrane helix</keyword>
<dbReference type="PROSITE" id="PS50262">
    <property type="entry name" value="G_PROTEIN_RECEP_F1_2"/>
    <property type="match status" value="1"/>
</dbReference>
<feature type="transmembrane region" description="Helical" evidence="5">
    <location>
        <begin position="109"/>
        <end position="130"/>
    </location>
</feature>
<dbReference type="CDD" id="cd00637">
    <property type="entry name" value="7tm_classA_rhodopsin-like"/>
    <property type="match status" value="1"/>
</dbReference>
<feature type="transmembrane region" description="Helical" evidence="5">
    <location>
        <begin position="73"/>
        <end position="97"/>
    </location>
</feature>
<feature type="transmembrane region" description="Helical" evidence="5">
    <location>
        <begin position="6"/>
        <end position="22"/>
    </location>
</feature>
<comment type="subcellular location">
    <subcellularLocation>
        <location evidence="1">Membrane</location>
    </subcellularLocation>
</comment>
<feature type="domain" description="G-protein coupled receptors family 1 profile" evidence="6">
    <location>
        <begin position="8"/>
        <end position="135"/>
    </location>
</feature>
<dbReference type="Pfam" id="PF10328">
    <property type="entry name" value="7TM_GPCR_Srx"/>
    <property type="match status" value="1"/>
</dbReference>
<accession>A0A3P6UKR1</accession>
<name>A0A3P6UKR1_CYLGO</name>
<protein>
    <recommendedName>
        <fullName evidence="6">G-protein coupled receptors family 1 profile domain-containing protein</fullName>
    </recommendedName>
</protein>
<keyword evidence="2 5" id="KW-0812">Transmembrane</keyword>
<dbReference type="Proteomes" id="UP000271889">
    <property type="component" value="Unassembled WGS sequence"/>
</dbReference>
<evidence type="ECO:0000313" key="8">
    <source>
        <dbReference type="Proteomes" id="UP000271889"/>
    </source>
</evidence>
<keyword evidence="4 5" id="KW-0472">Membrane</keyword>
<dbReference type="GO" id="GO:0016020">
    <property type="term" value="C:membrane"/>
    <property type="evidence" value="ECO:0007669"/>
    <property type="project" value="UniProtKB-SubCell"/>
</dbReference>
<organism evidence="7 8">
    <name type="scientific">Cylicostephanus goldi</name>
    <name type="common">Nematode worm</name>
    <dbReference type="NCBI Taxonomy" id="71465"/>
    <lineage>
        <taxon>Eukaryota</taxon>
        <taxon>Metazoa</taxon>
        <taxon>Ecdysozoa</taxon>
        <taxon>Nematoda</taxon>
        <taxon>Chromadorea</taxon>
        <taxon>Rhabditida</taxon>
        <taxon>Rhabditina</taxon>
        <taxon>Rhabditomorpha</taxon>
        <taxon>Strongyloidea</taxon>
        <taxon>Strongylidae</taxon>
        <taxon>Cylicostephanus</taxon>
    </lineage>
</organism>
<dbReference type="OrthoDB" id="5800536at2759"/>
<dbReference type="Gene3D" id="1.20.1070.10">
    <property type="entry name" value="Rhodopsin 7-helix transmembrane proteins"/>
    <property type="match status" value="1"/>
</dbReference>
<evidence type="ECO:0000256" key="5">
    <source>
        <dbReference type="SAM" id="Phobius"/>
    </source>
</evidence>
<dbReference type="InterPro" id="IPR019430">
    <property type="entry name" value="7TM_GPCR_serpentine_rcpt_Srx"/>
</dbReference>
<evidence type="ECO:0000313" key="7">
    <source>
        <dbReference type="EMBL" id="VDK77791.1"/>
    </source>
</evidence>
<dbReference type="PANTHER" id="PTHR23017:SF45">
    <property type="entry name" value="7TM GPCR SERPENTINE RECEPTOR CLASS X (SRX) DOMAIN-CONTAINING PROTEIN"/>
    <property type="match status" value="1"/>
</dbReference>
<dbReference type="EMBL" id="UYRV01025610">
    <property type="protein sequence ID" value="VDK77791.1"/>
    <property type="molecule type" value="Genomic_DNA"/>
</dbReference>
<evidence type="ECO:0000256" key="4">
    <source>
        <dbReference type="ARBA" id="ARBA00023136"/>
    </source>
</evidence>
<dbReference type="AlphaFoldDB" id="A0A3P6UKR1"/>
<sequence>MSVFGLFSNTAAIVAVLHSPILRNAFGRLCLSHSFCNLGVLLIYTFWLAFSSFRERNSSNEAADKIVGQIDSLFWYVCIYSHFAISFNRAVALIMPLQAAEFVDRRNSFLLVLGVWLIGFCHVTPFFWGWCIHQP</sequence>